<dbReference type="SUPFAM" id="SSF53474">
    <property type="entry name" value="alpha/beta-Hydrolases"/>
    <property type="match status" value="1"/>
</dbReference>
<dbReference type="STRING" id="1262450.S3BUJ2"/>
<dbReference type="GO" id="GO:0016787">
    <property type="term" value="F:hydrolase activity"/>
    <property type="evidence" value="ECO:0007669"/>
    <property type="project" value="InterPro"/>
</dbReference>
<dbReference type="PANTHER" id="PTHR43618">
    <property type="entry name" value="7-ALPHA-HYDROXYSTEROID DEHYDROGENASE"/>
    <property type="match status" value="1"/>
</dbReference>
<evidence type="ECO:0000313" key="5">
    <source>
        <dbReference type="EMBL" id="EPE04924.1"/>
    </source>
</evidence>
<keyword evidence="6" id="KW-1185">Reference proteome</keyword>
<dbReference type="EMBL" id="KE148158">
    <property type="protein sequence ID" value="EPE04924.1"/>
    <property type="molecule type" value="Genomic_DNA"/>
</dbReference>
<comment type="similarity">
    <text evidence="1">Belongs to the short-chain dehydrogenases/reductases (SDR) family.</text>
</comment>
<dbReference type="InterPro" id="IPR029058">
    <property type="entry name" value="AB_hydrolase_fold"/>
</dbReference>
<dbReference type="CDD" id="cd05233">
    <property type="entry name" value="SDR_c"/>
    <property type="match status" value="1"/>
</dbReference>
<accession>S3BUJ2</accession>
<reference evidence="5 6" key="1">
    <citation type="journal article" date="2013" name="BMC Genomics">
        <title>The genome and transcriptome of the pine saprophyte Ophiostoma piceae, and a comparison with the bark beetle-associated pine pathogen Grosmannia clavigera.</title>
        <authorList>
            <person name="Haridas S."/>
            <person name="Wang Y."/>
            <person name="Lim L."/>
            <person name="Massoumi Alamouti S."/>
            <person name="Jackman S."/>
            <person name="Docking R."/>
            <person name="Robertson G."/>
            <person name="Birol I."/>
            <person name="Bohlmann J."/>
            <person name="Breuil C."/>
        </authorList>
    </citation>
    <scope>NUCLEOTIDE SEQUENCE [LARGE SCALE GENOMIC DNA]</scope>
    <source>
        <strain evidence="5 6">UAMH 11346</strain>
    </source>
</reference>
<evidence type="ECO:0000256" key="2">
    <source>
        <dbReference type="ARBA" id="ARBA00022857"/>
    </source>
</evidence>
<dbReference type="Pfam" id="PF00106">
    <property type="entry name" value="adh_short"/>
    <property type="match status" value="1"/>
</dbReference>
<dbReference type="GO" id="GO:0016491">
    <property type="term" value="F:oxidoreductase activity"/>
    <property type="evidence" value="ECO:0007669"/>
    <property type="project" value="UniProtKB-KW"/>
</dbReference>
<dbReference type="PRINTS" id="PR00081">
    <property type="entry name" value="GDHRDH"/>
</dbReference>
<dbReference type="InterPro" id="IPR013094">
    <property type="entry name" value="AB_hydrolase_3"/>
</dbReference>
<name>S3BUJ2_OPHP1</name>
<dbReference type="Proteomes" id="UP000016923">
    <property type="component" value="Unassembled WGS sequence"/>
</dbReference>
<dbReference type="HOGENOM" id="CLU_398528_0_0_1"/>
<dbReference type="InterPro" id="IPR002347">
    <property type="entry name" value="SDR_fam"/>
</dbReference>
<keyword evidence="3" id="KW-0560">Oxidoreductase</keyword>
<gene>
    <name evidence="5" type="ORF">F503_00078</name>
</gene>
<dbReference type="eggNOG" id="KOG1515">
    <property type="taxonomic scope" value="Eukaryota"/>
</dbReference>
<dbReference type="Gene3D" id="3.40.50.720">
    <property type="entry name" value="NAD(P)-binding Rossmann-like Domain"/>
    <property type="match status" value="1"/>
</dbReference>
<dbReference type="OrthoDB" id="2898618at2759"/>
<dbReference type="InterPro" id="IPR036291">
    <property type="entry name" value="NAD(P)-bd_dom_sf"/>
</dbReference>
<dbReference type="PANTHER" id="PTHR43618:SF18">
    <property type="entry name" value="SHORT CHAIN DEHYDROGENASE_REDUCTASE FAMILY (AFU_ORTHOLOGUE AFUA_5G12480)"/>
    <property type="match status" value="1"/>
</dbReference>
<proteinExistence type="inferred from homology"/>
<dbReference type="Gene3D" id="3.40.50.1820">
    <property type="entry name" value="alpha/beta hydrolase"/>
    <property type="match status" value="1"/>
</dbReference>
<dbReference type="SUPFAM" id="SSF51735">
    <property type="entry name" value="NAD(P)-binding Rossmann-fold domains"/>
    <property type="match status" value="1"/>
</dbReference>
<protein>
    <submittedName>
        <fullName evidence="5">Rhamnolipids biosynthesis 3-oxoacyl</fullName>
    </submittedName>
</protein>
<dbReference type="VEuPathDB" id="FungiDB:F503_00078"/>
<keyword evidence="2" id="KW-0521">NADP</keyword>
<dbReference type="InterPro" id="IPR052178">
    <property type="entry name" value="Sec_Metab_Biosynth_SDR"/>
</dbReference>
<organism evidence="5 6">
    <name type="scientific">Ophiostoma piceae (strain UAMH 11346)</name>
    <name type="common">Sap stain fungus</name>
    <dbReference type="NCBI Taxonomy" id="1262450"/>
    <lineage>
        <taxon>Eukaryota</taxon>
        <taxon>Fungi</taxon>
        <taxon>Dikarya</taxon>
        <taxon>Ascomycota</taxon>
        <taxon>Pezizomycotina</taxon>
        <taxon>Sordariomycetes</taxon>
        <taxon>Sordariomycetidae</taxon>
        <taxon>Ophiostomatales</taxon>
        <taxon>Ophiostomataceae</taxon>
        <taxon>Ophiostoma</taxon>
    </lineage>
</organism>
<sequence length="691" mass="73796">MSHLNRKSVQPLSASCISHYKYQLALPILYCSGSRLPHLRTLHLYFTMTSATPKNEPFQVADLFATKGLVALITGGGTGIGLIMAQTLAAAGAAKIYVVGRRFNKVQEAAASVNSTLPAPIVIPLECDVASKDDLAKVAAYIEADAGFLNVVLVNAGVSGPQTPTPADDDASATLEDWRKQQLAVDPEAYQDTFKVNTTGVWFTTVTMLSLLDAGNKRGNVDQTSQVIVTTSIAGFNRKAPGGWAYGQSKSAATHAVKQLATLLPRWDIRVNALCPGLFPSEMSANYLASLGATAGQSTIPIDKKTVPIGRIGDEKDMGGTVLYMVSRAGAYLNGNVIVVDGGRLVMSLPKNTIQYDSGPRDAQGRSEDFIKIETLIGQSPGVNLSVTIEEQRAILEATCAQRDKTAITKELAEGVTAKDLTVTADDGYEIHIRVYSTVKANSASDGKLRPAALYMHGGGWMIGSVQADDLFARTLALELDHIVVSVDYRLAPEYTYPVAGNDCYSVLLWLLANAGSLNVDTNKVYVTGNSAGAHLSAVVALKVVQSDNPTALAAQVLRIPCTCHPEAIPGPPPPKRANVPIFNDGAYLTMFNTYAKVEHAKNPDVSPLLADPELLKKLPPTYIDVCTEDPLYDGGVAYAKKLEDLGVPVKLFVLLGMPHGSFVLFQDLPSSIAINKALLEGVEWALSVRK</sequence>
<evidence type="ECO:0000256" key="3">
    <source>
        <dbReference type="ARBA" id="ARBA00023002"/>
    </source>
</evidence>
<dbReference type="AlphaFoldDB" id="S3BUJ2"/>
<evidence type="ECO:0000313" key="6">
    <source>
        <dbReference type="Proteomes" id="UP000016923"/>
    </source>
</evidence>
<evidence type="ECO:0000259" key="4">
    <source>
        <dbReference type="Pfam" id="PF07859"/>
    </source>
</evidence>
<dbReference type="eggNOG" id="KOG0725">
    <property type="taxonomic scope" value="Eukaryota"/>
</dbReference>
<feature type="domain" description="Alpha/beta hydrolase fold-3" evidence="4">
    <location>
        <begin position="454"/>
        <end position="662"/>
    </location>
</feature>
<dbReference type="Pfam" id="PF07859">
    <property type="entry name" value="Abhydrolase_3"/>
    <property type="match status" value="1"/>
</dbReference>
<evidence type="ECO:0000256" key="1">
    <source>
        <dbReference type="ARBA" id="ARBA00006484"/>
    </source>
</evidence>